<gene>
    <name evidence="7" type="ORF">DY245_32505</name>
</gene>
<dbReference type="Pfam" id="PF13977">
    <property type="entry name" value="TetR_C_6"/>
    <property type="match status" value="1"/>
</dbReference>
<dbReference type="InterPro" id="IPR009057">
    <property type="entry name" value="Homeodomain-like_sf"/>
</dbReference>
<keyword evidence="4" id="KW-0804">Transcription</keyword>
<dbReference type="InterPro" id="IPR036271">
    <property type="entry name" value="Tet_transcr_reg_TetR-rel_C_sf"/>
</dbReference>
<dbReference type="PANTHER" id="PTHR30055:SF234">
    <property type="entry name" value="HTH-TYPE TRANSCRIPTIONAL REGULATOR BETI"/>
    <property type="match status" value="1"/>
</dbReference>
<dbReference type="InterPro" id="IPR050109">
    <property type="entry name" value="HTH-type_TetR-like_transc_reg"/>
</dbReference>
<dbReference type="PRINTS" id="PR00455">
    <property type="entry name" value="HTHTETR"/>
</dbReference>
<dbReference type="Pfam" id="PF00440">
    <property type="entry name" value="TetR_N"/>
    <property type="match status" value="1"/>
</dbReference>
<comment type="caution">
    <text evidence="7">The sequence shown here is derived from an EMBL/GenBank/DDBJ whole genome shotgun (WGS) entry which is preliminary data.</text>
</comment>
<reference evidence="7 8" key="1">
    <citation type="submission" date="2018-08" db="EMBL/GenBank/DDBJ databases">
        <title>Streptomyces NEAU-D10 sp. nov., a novel Actinomycete isolated from soil.</title>
        <authorList>
            <person name="Jin L."/>
        </authorList>
    </citation>
    <scope>NUCLEOTIDE SEQUENCE [LARGE SCALE GENOMIC DNA]</scope>
    <source>
        <strain evidence="7 8">NEAU-D10</strain>
    </source>
</reference>
<dbReference type="EMBL" id="QUAC01000248">
    <property type="protein sequence ID" value="REK86387.1"/>
    <property type="molecule type" value="Genomic_DNA"/>
</dbReference>
<sequence>MVVVLSRPRFNTTCIEYTMYRDAVNSSPVESAAPRPPRRRVHTRARILSAAGELFLSAGYARTSIEDICTAAGYTRGAFYSNFATKEDLLLALFDEQAAGRMAELERLAAAAEQLGPEERARRLVEALLRVEAAETGWILLFLEFRLLAARTSELAERVAAHDRTVTAAVAALLERVLPELVPPGAAAEQAAEVLLAAREGLLARTAAGGPAAEQLLAAATAVLAGLLG</sequence>
<keyword evidence="2" id="KW-0805">Transcription regulation</keyword>
<keyword evidence="1" id="KW-0678">Repressor</keyword>
<protein>
    <submittedName>
        <fullName evidence="7">TetR/AcrR family transcriptional regulator</fullName>
    </submittedName>
</protein>
<dbReference type="Proteomes" id="UP000262477">
    <property type="component" value="Unassembled WGS sequence"/>
</dbReference>
<keyword evidence="8" id="KW-1185">Reference proteome</keyword>
<evidence type="ECO:0000313" key="7">
    <source>
        <dbReference type="EMBL" id="REK86387.1"/>
    </source>
</evidence>
<dbReference type="InterPro" id="IPR039538">
    <property type="entry name" value="BetI_C"/>
</dbReference>
<accession>A0A371PV99</accession>
<dbReference type="SUPFAM" id="SSF46689">
    <property type="entry name" value="Homeodomain-like"/>
    <property type="match status" value="1"/>
</dbReference>
<dbReference type="PROSITE" id="PS50977">
    <property type="entry name" value="HTH_TETR_2"/>
    <property type="match status" value="1"/>
</dbReference>
<evidence type="ECO:0000256" key="4">
    <source>
        <dbReference type="ARBA" id="ARBA00023163"/>
    </source>
</evidence>
<keyword evidence="3 5" id="KW-0238">DNA-binding</keyword>
<dbReference type="SUPFAM" id="SSF48498">
    <property type="entry name" value="Tetracyclin repressor-like, C-terminal domain"/>
    <property type="match status" value="1"/>
</dbReference>
<dbReference type="GO" id="GO:0003700">
    <property type="term" value="F:DNA-binding transcription factor activity"/>
    <property type="evidence" value="ECO:0007669"/>
    <property type="project" value="TreeGrafter"/>
</dbReference>
<evidence type="ECO:0000313" key="8">
    <source>
        <dbReference type="Proteomes" id="UP000262477"/>
    </source>
</evidence>
<evidence type="ECO:0000256" key="1">
    <source>
        <dbReference type="ARBA" id="ARBA00022491"/>
    </source>
</evidence>
<evidence type="ECO:0000256" key="2">
    <source>
        <dbReference type="ARBA" id="ARBA00023015"/>
    </source>
</evidence>
<dbReference type="OrthoDB" id="7252896at2"/>
<proteinExistence type="predicted"/>
<dbReference type="AlphaFoldDB" id="A0A371PV99"/>
<dbReference type="PANTHER" id="PTHR30055">
    <property type="entry name" value="HTH-TYPE TRANSCRIPTIONAL REGULATOR RUTR"/>
    <property type="match status" value="1"/>
</dbReference>
<organism evidence="7 8">
    <name type="scientific">Streptomyces inhibens</name>
    <dbReference type="NCBI Taxonomy" id="2293571"/>
    <lineage>
        <taxon>Bacteria</taxon>
        <taxon>Bacillati</taxon>
        <taxon>Actinomycetota</taxon>
        <taxon>Actinomycetes</taxon>
        <taxon>Kitasatosporales</taxon>
        <taxon>Streptomycetaceae</taxon>
        <taxon>Streptomyces</taxon>
    </lineage>
</organism>
<dbReference type="GO" id="GO:0000976">
    <property type="term" value="F:transcription cis-regulatory region binding"/>
    <property type="evidence" value="ECO:0007669"/>
    <property type="project" value="TreeGrafter"/>
</dbReference>
<feature type="DNA-binding region" description="H-T-H motif" evidence="5">
    <location>
        <begin position="64"/>
        <end position="83"/>
    </location>
</feature>
<evidence type="ECO:0000256" key="5">
    <source>
        <dbReference type="PROSITE-ProRule" id="PRU00335"/>
    </source>
</evidence>
<evidence type="ECO:0000259" key="6">
    <source>
        <dbReference type="PROSITE" id="PS50977"/>
    </source>
</evidence>
<dbReference type="Gene3D" id="1.10.357.10">
    <property type="entry name" value="Tetracycline Repressor, domain 2"/>
    <property type="match status" value="1"/>
</dbReference>
<dbReference type="InterPro" id="IPR001647">
    <property type="entry name" value="HTH_TetR"/>
</dbReference>
<evidence type="ECO:0000256" key="3">
    <source>
        <dbReference type="ARBA" id="ARBA00023125"/>
    </source>
</evidence>
<name>A0A371PV99_STRIH</name>
<feature type="domain" description="HTH tetR-type" evidence="6">
    <location>
        <begin position="41"/>
        <end position="101"/>
    </location>
</feature>